<dbReference type="EMBL" id="ASHM01119452">
    <property type="protein sequence ID" value="PNX56406.1"/>
    <property type="molecule type" value="Genomic_DNA"/>
</dbReference>
<sequence>AASWIPMSRSLLIRDRELESSGVIVGRVDALFGGLEAKECPSNFGIRRGPLLGGADFETGYLL</sequence>
<protein>
    <submittedName>
        <fullName evidence="1">Uncharacterized protein</fullName>
    </submittedName>
</protein>
<reference evidence="1 2" key="1">
    <citation type="journal article" date="2014" name="Am. J. Bot.">
        <title>Genome assembly and annotation for red clover (Trifolium pratense; Fabaceae).</title>
        <authorList>
            <person name="Istvanek J."/>
            <person name="Jaros M."/>
            <person name="Krenek A."/>
            <person name="Repkova J."/>
        </authorList>
    </citation>
    <scope>NUCLEOTIDE SEQUENCE [LARGE SCALE GENOMIC DNA]</scope>
    <source>
        <strain evidence="2">cv. Tatra</strain>
        <tissue evidence="1">Young leaves</tissue>
    </source>
</reference>
<accession>A0A2K3JQV5</accession>
<organism evidence="1 2">
    <name type="scientific">Trifolium pratense</name>
    <name type="common">Red clover</name>
    <dbReference type="NCBI Taxonomy" id="57577"/>
    <lineage>
        <taxon>Eukaryota</taxon>
        <taxon>Viridiplantae</taxon>
        <taxon>Streptophyta</taxon>
        <taxon>Embryophyta</taxon>
        <taxon>Tracheophyta</taxon>
        <taxon>Spermatophyta</taxon>
        <taxon>Magnoliopsida</taxon>
        <taxon>eudicotyledons</taxon>
        <taxon>Gunneridae</taxon>
        <taxon>Pentapetalae</taxon>
        <taxon>rosids</taxon>
        <taxon>fabids</taxon>
        <taxon>Fabales</taxon>
        <taxon>Fabaceae</taxon>
        <taxon>Papilionoideae</taxon>
        <taxon>50 kb inversion clade</taxon>
        <taxon>NPAAA clade</taxon>
        <taxon>Hologalegina</taxon>
        <taxon>IRL clade</taxon>
        <taxon>Trifolieae</taxon>
        <taxon>Trifolium</taxon>
    </lineage>
</organism>
<dbReference type="AlphaFoldDB" id="A0A2K3JQV5"/>
<evidence type="ECO:0000313" key="1">
    <source>
        <dbReference type="EMBL" id="PNX56406.1"/>
    </source>
</evidence>
<dbReference type="Proteomes" id="UP000236291">
    <property type="component" value="Unassembled WGS sequence"/>
</dbReference>
<name>A0A2K3JQV5_TRIPR</name>
<evidence type="ECO:0000313" key="2">
    <source>
        <dbReference type="Proteomes" id="UP000236291"/>
    </source>
</evidence>
<proteinExistence type="predicted"/>
<comment type="caution">
    <text evidence="1">The sequence shown here is derived from an EMBL/GenBank/DDBJ whole genome shotgun (WGS) entry which is preliminary data.</text>
</comment>
<feature type="non-terminal residue" evidence="1">
    <location>
        <position position="1"/>
    </location>
</feature>
<reference evidence="1 2" key="2">
    <citation type="journal article" date="2017" name="Front. Plant Sci.">
        <title>Gene Classification and Mining of Molecular Markers Useful in Red Clover (Trifolium pratense) Breeding.</title>
        <authorList>
            <person name="Istvanek J."/>
            <person name="Dluhosova J."/>
            <person name="Dluhos P."/>
            <person name="Patkova L."/>
            <person name="Nedelnik J."/>
            <person name="Repkova J."/>
        </authorList>
    </citation>
    <scope>NUCLEOTIDE SEQUENCE [LARGE SCALE GENOMIC DNA]</scope>
    <source>
        <strain evidence="2">cv. Tatra</strain>
        <tissue evidence="1">Young leaves</tissue>
    </source>
</reference>
<gene>
    <name evidence="1" type="ORF">L195_g058191</name>
</gene>